<name>A0A096CES6_9BURK</name>
<gene>
    <name evidence="1" type="ORF">P245_20680</name>
</gene>
<dbReference type="RefSeq" id="WP_034352184.1">
    <property type="nucleotide sequence ID" value="NZ_AWOS01000012.1"/>
</dbReference>
<comment type="caution">
    <text evidence="1">The sequence shown here is derived from an EMBL/GenBank/DDBJ whole genome shotgun (WGS) entry which is preliminary data.</text>
</comment>
<protein>
    <submittedName>
        <fullName evidence="1">Uncharacterized protein</fullName>
    </submittedName>
</protein>
<accession>A0A096CES6</accession>
<proteinExistence type="predicted"/>
<organism evidence="1">
    <name type="scientific">Comamonas thiooxydans</name>
    <dbReference type="NCBI Taxonomy" id="363952"/>
    <lineage>
        <taxon>Bacteria</taxon>
        <taxon>Pseudomonadati</taxon>
        <taxon>Pseudomonadota</taxon>
        <taxon>Betaproteobacteria</taxon>
        <taxon>Burkholderiales</taxon>
        <taxon>Comamonadaceae</taxon>
        <taxon>Comamonas</taxon>
    </lineage>
</organism>
<dbReference type="EMBL" id="AWTN01000112">
    <property type="protein sequence ID" value="KGG86719.1"/>
    <property type="molecule type" value="Genomic_DNA"/>
</dbReference>
<dbReference type="Proteomes" id="UP000029567">
    <property type="component" value="Unassembled WGS sequence"/>
</dbReference>
<accession>A0A176TYI4</accession>
<evidence type="ECO:0000313" key="1">
    <source>
        <dbReference type="EMBL" id="KGG86719.1"/>
    </source>
</evidence>
<sequence>MTKHCMHTGAYQAIIGEPFIVTFCTGMKLHFKEPIAFGELSTMVMPSASEAATGTFNGLHLGPDELIVHGGHVQFDITPETCTSTQDGVA</sequence>
<reference evidence="1" key="1">
    <citation type="submission" date="2013-09" db="EMBL/GenBank/DDBJ databases">
        <title>High correlation between genotypes and phenotypes of environmental bacteria Comamonas testosteroni strains.</title>
        <authorList>
            <person name="Liu L."/>
            <person name="Zhu W."/>
            <person name="Xia X."/>
            <person name="Xu B."/>
            <person name="Luo M."/>
            <person name="Wang G."/>
        </authorList>
    </citation>
    <scope>NUCLEOTIDE SEQUENCE [LARGE SCALE GENOMIC DNA]</scope>
    <source>
        <strain evidence="1">JL14</strain>
    </source>
</reference>
<dbReference type="AlphaFoldDB" id="A0A096CES6"/>